<reference evidence="1" key="1">
    <citation type="journal article" date="2019" name="bioRxiv">
        <title>The Genome of the Zebra Mussel, Dreissena polymorpha: A Resource for Invasive Species Research.</title>
        <authorList>
            <person name="McCartney M.A."/>
            <person name="Auch B."/>
            <person name="Kono T."/>
            <person name="Mallez S."/>
            <person name="Zhang Y."/>
            <person name="Obille A."/>
            <person name="Becker A."/>
            <person name="Abrahante J.E."/>
            <person name="Garbe J."/>
            <person name="Badalamenti J.P."/>
            <person name="Herman A."/>
            <person name="Mangelson H."/>
            <person name="Liachko I."/>
            <person name="Sullivan S."/>
            <person name="Sone E.D."/>
            <person name="Koren S."/>
            <person name="Silverstein K.A.T."/>
            <person name="Beckman K.B."/>
            <person name="Gohl D.M."/>
        </authorList>
    </citation>
    <scope>NUCLEOTIDE SEQUENCE</scope>
    <source>
        <strain evidence="1">Duluth1</strain>
        <tissue evidence="1">Whole animal</tissue>
    </source>
</reference>
<sequence>MVTADVCARKRSCVRLVNARLEPLRRKCEIDLVLCLPVWRMPGRCSGRFVWVQRVGQGELEASGELNKSQISVVAFS</sequence>
<name>A0A9D4EVB9_DREPO</name>
<evidence type="ECO:0000313" key="2">
    <source>
        <dbReference type="Proteomes" id="UP000828390"/>
    </source>
</evidence>
<evidence type="ECO:0000313" key="1">
    <source>
        <dbReference type="EMBL" id="KAH3787554.1"/>
    </source>
</evidence>
<comment type="caution">
    <text evidence="1">The sequence shown here is derived from an EMBL/GenBank/DDBJ whole genome shotgun (WGS) entry which is preliminary data.</text>
</comment>
<dbReference type="Proteomes" id="UP000828390">
    <property type="component" value="Unassembled WGS sequence"/>
</dbReference>
<gene>
    <name evidence="1" type="ORF">DPMN_165680</name>
</gene>
<reference evidence="1" key="2">
    <citation type="submission" date="2020-11" db="EMBL/GenBank/DDBJ databases">
        <authorList>
            <person name="McCartney M.A."/>
            <person name="Auch B."/>
            <person name="Kono T."/>
            <person name="Mallez S."/>
            <person name="Becker A."/>
            <person name="Gohl D.M."/>
            <person name="Silverstein K.A.T."/>
            <person name="Koren S."/>
            <person name="Bechman K.B."/>
            <person name="Herman A."/>
            <person name="Abrahante J.E."/>
            <person name="Garbe J."/>
        </authorList>
    </citation>
    <scope>NUCLEOTIDE SEQUENCE</scope>
    <source>
        <strain evidence="1">Duluth1</strain>
        <tissue evidence="1">Whole animal</tissue>
    </source>
</reference>
<dbReference type="AlphaFoldDB" id="A0A9D4EVB9"/>
<organism evidence="1 2">
    <name type="scientific">Dreissena polymorpha</name>
    <name type="common">Zebra mussel</name>
    <name type="synonym">Mytilus polymorpha</name>
    <dbReference type="NCBI Taxonomy" id="45954"/>
    <lineage>
        <taxon>Eukaryota</taxon>
        <taxon>Metazoa</taxon>
        <taxon>Spiralia</taxon>
        <taxon>Lophotrochozoa</taxon>
        <taxon>Mollusca</taxon>
        <taxon>Bivalvia</taxon>
        <taxon>Autobranchia</taxon>
        <taxon>Heteroconchia</taxon>
        <taxon>Euheterodonta</taxon>
        <taxon>Imparidentia</taxon>
        <taxon>Neoheterodontei</taxon>
        <taxon>Myida</taxon>
        <taxon>Dreissenoidea</taxon>
        <taxon>Dreissenidae</taxon>
        <taxon>Dreissena</taxon>
    </lineage>
</organism>
<accession>A0A9D4EVB9</accession>
<proteinExistence type="predicted"/>
<protein>
    <submittedName>
        <fullName evidence="1">Uncharacterized protein</fullName>
    </submittedName>
</protein>
<dbReference type="EMBL" id="JAIWYP010000008">
    <property type="protein sequence ID" value="KAH3787554.1"/>
    <property type="molecule type" value="Genomic_DNA"/>
</dbReference>
<keyword evidence="2" id="KW-1185">Reference proteome</keyword>